<protein>
    <recommendedName>
        <fullName evidence="1">GAG-pre-integrase domain-containing protein</fullName>
    </recommendedName>
</protein>
<feature type="domain" description="GAG-pre-integrase" evidence="1">
    <location>
        <begin position="117"/>
        <end position="171"/>
    </location>
</feature>
<sequence length="207" mass="22453">MTHDRTSLSSISTPSISTTVYTADGSPLPVAGRGTLLSDSFHLPAIYVPKLTMQLILAGQLTDYGCRVILDYDSCCVQDRNTGLLVGIGPRRRDSQRLWELDWLRLSSAASASLVGSASAASSSSSFAQWYHHLGHLCGSCLSTLVRCGLLRSVSGDISLDQCQGYKLGKQIQLPYHSSESVSKRHFDLVHSDVWAHEIAALERTGT</sequence>
<dbReference type="AlphaFoldDB" id="A0A0A9DGS4"/>
<accession>A0A0A9DGS4</accession>
<dbReference type="InterPro" id="IPR025724">
    <property type="entry name" value="GAG-pre-integrase_dom"/>
</dbReference>
<reference evidence="2" key="1">
    <citation type="submission" date="2014-09" db="EMBL/GenBank/DDBJ databases">
        <authorList>
            <person name="Magalhaes I.L.F."/>
            <person name="Oliveira U."/>
            <person name="Santos F.R."/>
            <person name="Vidigal T.H.D.A."/>
            <person name="Brescovit A.D."/>
            <person name="Santos A.J."/>
        </authorList>
    </citation>
    <scope>NUCLEOTIDE SEQUENCE</scope>
    <source>
        <tissue evidence="2">Shoot tissue taken approximately 20 cm above the soil surface</tissue>
    </source>
</reference>
<name>A0A0A9DGS4_ARUDO</name>
<reference evidence="2" key="2">
    <citation type="journal article" date="2015" name="Data Brief">
        <title>Shoot transcriptome of the giant reed, Arundo donax.</title>
        <authorList>
            <person name="Barrero R.A."/>
            <person name="Guerrero F.D."/>
            <person name="Moolhuijzen P."/>
            <person name="Goolsby J.A."/>
            <person name="Tidwell J."/>
            <person name="Bellgard S.E."/>
            <person name="Bellgard M.I."/>
        </authorList>
    </citation>
    <scope>NUCLEOTIDE SEQUENCE</scope>
    <source>
        <tissue evidence="2">Shoot tissue taken approximately 20 cm above the soil surface</tissue>
    </source>
</reference>
<dbReference type="Pfam" id="PF13976">
    <property type="entry name" value="gag_pre-integrs"/>
    <property type="match status" value="1"/>
</dbReference>
<proteinExistence type="predicted"/>
<dbReference type="EMBL" id="GBRH01210126">
    <property type="protein sequence ID" value="JAD87769.1"/>
    <property type="molecule type" value="Transcribed_RNA"/>
</dbReference>
<organism evidence="2">
    <name type="scientific">Arundo donax</name>
    <name type="common">Giant reed</name>
    <name type="synonym">Donax arundinaceus</name>
    <dbReference type="NCBI Taxonomy" id="35708"/>
    <lineage>
        <taxon>Eukaryota</taxon>
        <taxon>Viridiplantae</taxon>
        <taxon>Streptophyta</taxon>
        <taxon>Embryophyta</taxon>
        <taxon>Tracheophyta</taxon>
        <taxon>Spermatophyta</taxon>
        <taxon>Magnoliopsida</taxon>
        <taxon>Liliopsida</taxon>
        <taxon>Poales</taxon>
        <taxon>Poaceae</taxon>
        <taxon>PACMAD clade</taxon>
        <taxon>Arundinoideae</taxon>
        <taxon>Arundineae</taxon>
        <taxon>Arundo</taxon>
    </lineage>
</organism>
<evidence type="ECO:0000259" key="1">
    <source>
        <dbReference type="Pfam" id="PF13976"/>
    </source>
</evidence>
<evidence type="ECO:0000313" key="2">
    <source>
        <dbReference type="EMBL" id="JAD87769.1"/>
    </source>
</evidence>